<dbReference type="InterPro" id="IPR036890">
    <property type="entry name" value="HATPase_C_sf"/>
</dbReference>
<comment type="catalytic activity">
    <reaction evidence="1">
        <text>ATP + protein L-histidine = ADP + protein N-phospho-L-histidine.</text>
        <dbReference type="EC" id="2.7.13.3"/>
    </reaction>
</comment>
<evidence type="ECO:0000256" key="3">
    <source>
        <dbReference type="ARBA" id="ARBA00022553"/>
    </source>
</evidence>
<keyword evidence="6" id="KW-0175">Coiled coil</keyword>
<feature type="coiled-coil region" evidence="6">
    <location>
        <begin position="219"/>
        <end position="266"/>
    </location>
</feature>
<dbReference type="Pfam" id="PF01590">
    <property type="entry name" value="GAF"/>
    <property type="match status" value="1"/>
</dbReference>
<dbReference type="PRINTS" id="PR00344">
    <property type="entry name" value="BCTRLSENSOR"/>
</dbReference>
<evidence type="ECO:0000313" key="8">
    <source>
        <dbReference type="EMBL" id="TPD70633.1"/>
    </source>
</evidence>
<dbReference type="GO" id="GO:0000155">
    <property type="term" value="F:phosphorelay sensor kinase activity"/>
    <property type="evidence" value="ECO:0007669"/>
    <property type="project" value="InterPro"/>
</dbReference>
<evidence type="ECO:0000256" key="1">
    <source>
        <dbReference type="ARBA" id="ARBA00000085"/>
    </source>
</evidence>
<dbReference type="EC" id="2.7.13.3" evidence="2"/>
<proteinExistence type="predicted"/>
<keyword evidence="3" id="KW-0597">Phosphoprotein</keyword>
<evidence type="ECO:0000256" key="4">
    <source>
        <dbReference type="ARBA" id="ARBA00022679"/>
    </source>
</evidence>
<evidence type="ECO:0000259" key="7">
    <source>
        <dbReference type="PROSITE" id="PS50109"/>
    </source>
</evidence>
<dbReference type="InterPro" id="IPR003661">
    <property type="entry name" value="HisK_dim/P_dom"/>
</dbReference>
<evidence type="ECO:0000256" key="5">
    <source>
        <dbReference type="ARBA" id="ARBA00022777"/>
    </source>
</evidence>
<evidence type="ECO:0000256" key="6">
    <source>
        <dbReference type="SAM" id="Coils"/>
    </source>
</evidence>
<feature type="domain" description="Histidine kinase" evidence="7">
    <location>
        <begin position="182"/>
        <end position="397"/>
    </location>
</feature>
<gene>
    <name evidence="8" type="ORF">FJA49_06750</name>
</gene>
<evidence type="ECO:0000313" key="9">
    <source>
        <dbReference type="Proteomes" id="UP000319175"/>
    </source>
</evidence>
<dbReference type="AlphaFoldDB" id="A0A501QD70"/>
<dbReference type="PROSITE" id="PS50109">
    <property type="entry name" value="HIS_KIN"/>
    <property type="match status" value="1"/>
</dbReference>
<dbReference type="OrthoDB" id="9811889at2"/>
<dbReference type="SMART" id="SM00388">
    <property type="entry name" value="HisKA"/>
    <property type="match status" value="1"/>
</dbReference>
<dbReference type="InterPro" id="IPR004358">
    <property type="entry name" value="Sig_transdc_His_kin-like_C"/>
</dbReference>
<keyword evidence="9" id="KW-1185">Reference proteome</keyword>
<dbReference type="SUPFAM" id="SSF55874">
    <property type="entry name" value="ATPase domain of HSP90 chaperone/DNA topoisomerase II/histidine kinase"/>
    <property type="match status" value="1"/>
</dbReference>
<dbReference type="EMBL" id="VFJE01000052">
    <property type="protein sequence ID" value="TPD70633.1"/>
    <property type="molecule type" value="Genomic_DNA"/>
</dbReference>
<keyword evidence="4" id="KW-0808">Transferase</keyword>
<dbReference type="PANTHER" id="PTHR43102:SF2">
    <property type="entry name" value="GAF DOMAIN-CONTAINING PROTEIN"/>
    <property type="match status" value="1"/>
</dbReference>
<dbReference type="Pfam" id="PF02518">
    <property type="entry name" value="HATPase_c"/>
    <property type="match status" value="1"/>
</dbReference>
<dbReference type="InterPro" id="IPR003594">
    <property type="entry name" value="HATPase_dom"/>
</dbReference>
<reference evidence="8 9" key="1">
    <citation type="submission" date="2019-06" db="EMBL/GenBank/DDBJ databases">
        <title>Flavobacterium sp. MaA-Y11 from geoumgang.</title>
        <authorList>
            <person name="Jeong S."/>
        </authorList>
    </citation>
    <scope>NUCLEOTIDE SEQUENCE [LARGE SCALE GENOMIC DNA]</scope>
    <source>
        <strain evidence="8 9">MaA-Y11</strain>
    </source>
</reference>
<dbReference type="InterPro" id="IPR029016">
    <property type="entry name" value="GAF-like_dom_sf"/>
</dbReference>
<dbReference type="Pfam" id="PF00512">
    <property type="entry name" value="HisKA"/>
    <property type="match status" value="1"/>
</dbReference>
<comment type="caution">
    <text evidence="8">The sequence shown here is derived from an EMBL/GenBank/DDBJ whole genome shotgun (WGS) entry which is preliminary data.</text>
</comment>
<dbReference type="InterPro" id="IPR036097">
    <property type="entry name" value="HisK_dim/P_sf"/>
</dbReference>
<dbReference type="Gene3D" id="1.10.287.130">
    <property type="match status" value="1"/>
</dbReference>
<accession>A0A501QD70</accession>
<dbReference type="InterPro" id="IPR005467">
    <property type="entry name" value="His_kinase_dom"/>
</dbReference>
<dbReference type="PANTHER" id="PTHR43102">
    <property type="entry name" value="SLR1143 PROTEIN"/>
    <property type="match status" value="1"/>
</dbReference>
<dbReference type="SMART" id="SM00387">
    <property type="entry name" value="HATPase_c"/>
    <property type="match status" value="1"/>
</dbReference>
<organism evidence="8 9">
    <name type="scientific">Flavobacterium microcysteis</name>
    <dbReference type="NCBI Taxonomy" id="2596891"/>
    <lineage>
        <taxon>Bacteria</taxon>
        <taxon>Pseudomonadati</taxon>
        <taxon>Bacteroidota</taxon>
        <taxon>Flavobacteriia</taxon>
        <taxon>Flavobacteriales</taxon>
        <taxon>Flavobacteriaceae</taxon>
        <taxon>Flavobacterium</taxon>
    </lineage>
</organism>
<dbReference type="SUPFAM" id="SSF55781">
    <property type="entry name" value="GAF domain-like"/>
    <property type="match status" value="1"/>
</dbReference>
<keyword evidence="5 8" id="KW-0418">Kinase</keyword>
<sequence>MNYKKPISYIPNNEALRLQKLYDYQVLDTHSEDTFDKIALLASQIFNTKNAFVTFVDEHRVYFKANIGDFQATEVPREDSLCSLAILDEKITVFNDTHAIPDLSENRFVSSPNGIRFYAGAPLKTPEGHSVGTVCVIDSVAHEVTEHQMDMLRTLADIVINKLESRLRYNTIIKSQNELMGIALHEIKNPLASISLANDILRLDASKTPKMTDMIKHSVATIQNKLTDLLKLSEDEEKEQRLSIEEADLKEMLDRLINNFELLANKKNQIIELTIEESLPRINIDKTKISDVLHNLLSNAIKYSYSNTTIKIIAKKIDDFVEIEFKDQGQGLNDEDADKLFKKFAKLSSKPTGKESSNGLGLSICKSFVELHRGQIFAKSPGKELGTSFFISLPIIYKQEETEITHHQ</sequence>
<dbReference type="RefSeq" id="WP_140000163.1">
    <property type="nucleotide sequence ID" value="NZ_VFJE01000052.1"/>
</dbReference>
<dbReference type="InterPro" id="IPR003018">
    <property type="entry name" value="GAF"/>
</dbReference>
<dbReference type="FunFam" id="3.30.565.10:FF:000006">
    <property type="entry name" value="Sensor histidine kinase WalK"/>
    <property type="match status" value="1"/>
</dbReference>
<dbReference type="SMART" id="SM00065">
    <property type="entry name" value="GAF"/>
    <property type="match status" value="1"/>
</dbReference>
<protein>
    <recommendedName>
        <fullName evidence="2">histidine kinase</fullName>
        <ecNumber evidence="2">2.7.13.3</ecNumber>
    </recommendedName>
</protein>
<dbReference type="Gene3D" id="3.30.565.10">
    <property type="entry name" value="Histidine kinase-like ATPase, C-terminal domain"/>
    <property type="match status" value="1"/>
</dbReference>
<dbReference type="CDD" id="cd00082">
    <property type="entry name" value="HisKA"/>
    <property type="match status" value="1"/>
</dbReference>
<name>A0A501QD70_9FLAO</name>
<evidence type="ECO:0000256" key="2">
    <source>
        <dbReference type="ARBA" id="ARBA00012438"/>
    </source>
</evidence>
<dbReference type="Gene3D" id="3.30.450.40">
    <property type="match status" value="1"/>
</dbReference>
<dbReference type="SUPFAM" id="SSF47384">
    <property type="entry name" value="Homodimeric domain of signal transducing histidine kinase"/>
    <property type="match status" value="1"/>
</dbReference>
<dbReference type="Proteomes" id="UP000319175">
    <property type="component" value="Unassembled WGS sequence"/>
</dbReference>